<accession>A0A1T3CGJ8</accession>
<evidence type="ECO:0000256" key="1">
    <source>
        <dbReference type="SAM" id="MobiDB-lite"/>
    </source>
</evidence>
<dbReference type="EMBL" id="LVVK01000017">
    <property type="protein sequence ID" value="OPB40239.1"/>
    <property type="molecule type" value="Genomic_DNA"/>
</dbReference>
<sequence length="138" mass="15522">MQDRKKKKKSKIRPWRPPAASRRPKAAEQLVSWTAGPLDRWTASRRAAIRLLDGLLELLERRLADHVHGPATARAARFWFAVPKGESHAGRTSNLSRLEAQEQRELSVTGCISVIGIESCTHRSWHIVVASAHRILPP</sequence>
<evidence type="ECO:0000313" key="3">
    <source>
        <dbReference type="Proteomes" id="UP000191004"/>
    </source>
</evidence>
<gene>
    <name evidence="2" type="ORF">A0O28_0003180</name>
</gene>
<keyword evidence="3" id="KW-1185">Reference proteome</keyword>
<evidence type="ECO:0000313" key="2">
    <source>
        <dbReference type="EMBL" id="OPB40239.1"/>
    </source>
</evidence>
<dbReference type="Proteomes" id="UP000191004">
    <property type="component" value="Unassembled WGS sequence"/>
</dbReference>
<comment type="caution">
    <text evidence="2">The sequence shown here is derived from an EMBL/GenBank/DDBJ whole genome shotgun (WGS) entry which is preliminary data.</text>
</comment>
<dbReference type="AlphaFoldDB" id="A0A1T3CGJ8"/>
<proteinExistence type="predicted"/>
<organism evidence="2 3">
    <name type="scientific">Trichoderma guizhouense</name>
    <dbReference type="NCBI Taxonomy" id="1491466"/>
    <lineage>
        <taxon>Eukaryota</taxon>
        <taxon>Fungi</taxon>
        <taxon>Dikarya</taxon>
        <taxon>Ascomycota</taxon>
        <taxon>Pezizomycotina</taxon>
        <taxon>Sordariomycetes</taxon>
        <taxon>Hypocreomycetidae</taxon>
        <taxon>Hypocreales</taxon>
        <taxon>Hypocreaceae</taxon>
        <taxon>Trichoderma</taxon>
    </lineage>
</organism>
<reference evidence="2 3" key="1">
    <citation type="submission" date="2016-04" db="EMBL/GenBank/DDBJ databases">
        <title>Multiple horizontal gene transfer events from other fungi enriched the ability of the initially mycotrophic fungus Trichoderma (Ascomycota) to feed on dead plant biomass.</title>
        <authorList>
            <person name="Atanasova L."/>
            <person name="Chenthamara K."/>
            <person name="Zhang J."/>
            <person name="Grujic M."/>
            <person name="Henrissat B."/>
            <person name="Kuo A."/>
            <person name="Aertz A."/>
            <person name="Salamov A."/>
            <person name="Lipzen A."/>
            <person name="Labutti K."/>
            <person name="Barry K."/>
            <person name="Miao Y."/>
            <person name="Rahimi M.J."/>
            <person name="Shen Q."/>
            <person name="Grigoriev I.V."/>
            <person name="Kubicek C.P."/>
            <person name="Druzhinina I.S."/>
        </authorList>
    </citation>
    <scope>NUCLEOTIDE SEQUENCE [LARGE SCALE GENOMIC DNA]</scope>
    <source>
        <strain evidence="2 3">NJAU 4742</strain>
    </source>
</reference>
<protein>
    <submittedName>
        <fullName evidence="2">Uncharacterized protein</fullName>
    </submittedName>
</protein>
<feature type="region of interest" description="Disordered" evidence="1">
    <location>
        <begin position="1"/>
        <end position="28"/>
    </location>
</feature>
<name>A0A1T3CGJ8_9HYPO</name>
<feature type="compositionally biased region" description="Basic residues" evidence="1">
    <location>
        <begin position="1"/>
        <end position="14"/>
    </location>
</feature>